<proteinExistence type="predicted"/>
<evidence type="ECO:0000256" key="1">
    <source>
        <dbReference type="SAM" id="MobiDB-lite"/>
    </source>
</evidence>
<dbReference type="Proteomes" id="UP000189677">
    <property type="component" value="Chromosome"/>
</dbReference>
<gene>
    <name evidence="2" type="ORF">BBN63_17720</name>
</gene>
<feature type="region of interest" description="Disordered" evidence="1">
    <location>
        <begin position="504"/>
        <end position="523"/>
    </location>
</feature>
<dbReference type="KEGG" id="snw:BBN63_17720"/>
<dbReference type="AlphaFoldDB" id="A0A1U9QU83"/>
<evidence type="ECO:0000313" key="2">
    <source>
        <dbReference type="EMBL" id="AQU67802.1"/>
    </source>
</evidence>
<name>A0A1U9QU83_STRNV</name>
<keyword evidence="3" id="KW-1185">Reference proteome</keyword>
<dbReference type="EMBL" id="CP018047">
    <property type="protein sequence ID" value="AQU67802.1"/>
    <property type="molecule type" value="Genomic_DNA"/>
</dbReference>
<reference evidence="2 3" key="1">
    <citation type="submission" date="2016-11" db="EMBL/GenBank/DDBJ databases">
        <title>Complete genome sequence of Streptomyces niveus SCSIO 3406.</title>
        <authorList>
            <person name="Zhu Q."/>
            <person name="Cheng W."/>
            <person name="Song Y."/>
            <person name="Li Q."/>
            <person name="Ju J."/>
        </authorList>
    </citation>
    <scope>NUCLEOTIDE SEQUENCE [LARGE SCALE GENOMIC DNA]</scope>
    <source>
        <strain evidence="2 3">SCSIO 3406</strain>
    </source>
</reference>
<evidence type="ECO:0008006" key="4">
    <source>
        <dbReference type="Google" id="ProtNLM"/>
    </source>
</evidence>
<protein>
    <recommendedName>
        <fullName evidence="4">Ig-like domain-containing protein</fullName>
    </recommendedName>
</protein>
<sequence>MGGLLVGTLVGAPAQAEERRQAGIALTALAVEQDTVDATSGSATVTVDWTMTDGNAAATDMFGAITVQQIGDDGALIGAPHDLTFSFQPRWPYQANPVAGTMTSADYSYDFPLPQYAAGSTARWAVVKVTARDDQGGTATVGRQKLADFDAEFTATHLVDSTGPTHDSFGFVLDQPKYLYNADESVTARYQVFISDAESGFFRGQLLLSGPQGAAVSGSMRLVPGDDGSSKCGEYEAYDNHDVFCTVDVTIPAGAPAGDWSASRLRLTDAAGNVSVIRDLSQEPVSVQVTRNETLRASEFAISPEQFNNWNLPARLTVKLKPSGVRDGIRSVTVLTEECWGSVTENPAIAPDGTISVQITAGPIYTRKCTITGIGLTDGEGNSAAYGAAFQGPALSLVATQIPHNTPPVVNAASLDRTTFSAGSLPDSARLTLDVTSFVGVTQFSLTVYDADGASVDGRSGGLSPVTEGPLVLSVPLNGGLEPGVYTVGFTVTDVAGLRAPYGYPGGNRPTPPGGPLLITVTD</sequence>
<accession>A0A1U9QU83</accession>
<organism evidence="2 3">
    <name type="scientific">Streptomyces niveus</name>
    <name type="common">Streptomyces spheroides</name>
    <dbReference type="NCBI Taxonomy" id="193462"/>
    <lineage>
        <taxon>Bacteria</taxon>
        <taxon>Bacillati</taxon>
        <taxon>Actinomycetota</taxon>
        <taxon>Actinomycetes</taxon>
        <taxon>Kitasatosporales</taxon>
        <taxon>Streptomycetaceae</taxon>
        <taxon>Streptomyces</taxon>
    </lineage>
</organism>
<evidence type="ECO:0000313" key="3">
    <source>
        <dbReference type="Proteomes" id="UP000189677"/>
    </source>
</evidence>